<evidence type="ECO:0000259" key="9">
    <source>
        <dbReference type="PROSITE" id="PS50106"/>
    </source>
</evidence>
<organism evidence="10 11">
    <name type="scientific">Microscilla marina ATCC 23134</name>
    <dbReference type="NCBI Taxonomy" id="313606"/>
    <lineage>
        <taxon>Bacteria</taxon>
        <taxon>Pseudomonadati</taxon>
        <taxon>Bacteroidota</taxon>
        <taxon>Cytophagia</taxon>
        <taxon>Cytophagales</taxon>
        <taxon>Microscillaceae</taxon>
        <taxon>Microscilla</taxon>
    </lineage>
</organism>
<dbReference type="NCBIfam" id="TIGR02037">
    <property type="entry name" value="degP_htrA_DO"/>
    <property type="match status" value="1"/>
</dbReference>
<dbReference type="Pfam" id="PF13365">
    <property type="entry name" value="Trypsin_2"/>
    <property type="match status" value="1"/>
</dbReference>
<keyword evidence="2 10" id="KW-0645">Protease</keyword>
<feature type="binding site" evidence="8">
    <location>
        <position position="121"/>
    </location>
    <ligand>
        <name>substrate</name>
    </ligand>
</feature>
<keyword evidence="4" id="KW-0677">Repeat</keyword>
<dbReference type="SMART" id="SM00228">
    <property type="entry name" value="PDZ"/>
    <property type="match status" value="2"/>
</dbReference>
<dbReference type="PANTHER" id="PTHR22939:SF129">
    <property type="entry name" value="SERINE PROTEASE HTRA2, MITOCHONDRIAL"/>
    <property type="match status" value="1"/>
</dbReference>
<keyword evidence="3" id="KW-0732">Signal</keyword>
<dbReference type="PROSITE" id="PS50106">
    <property type="entry name" value="PDZ"/>
    <property type="match status" value="1"/>
</dbReference>
<keyword evidence="5" id="KW-0378">Hydrolase</keyword>
<evidence type="ECO:0000313" key="11">
    <source>
        <dbReference type="Proteomes" id="UP000004095"/>
    </source>
</evidence>
<dbReference type="SUPFAM" id="SSF50156">
    <property type="entry name" value="PDZ domain-like"/>
    <property type="match status" value="2"/>
</dbReference>
<dbReference type="eggNOG" id="COG0265">
    <property type="taxonomic scope" value="Bacteria"/>
</dbReference>
<dbReference type="EMBL" id="AAWS01000010">
    <property type="protein sequence ID" value="EAY29551.1"/>
    <property type="molecule type" value="Genomic_DNA"/>
</dbReference>
<sequence>MASGVTLGVYKLAGFDRSEIVLQEAGNGENGAVVRFAKGGNAGTPVDFTLAASMSTPMVVHIVATQKTNQRASRGRQVPDIFREFFGEGGGGSFRRRNQPSRSSGSGVIVSKDGYIVTNNHVIDNAREVDVILNNKKTYKATVIGTDPSTDLALVKINAKNLPSIVLGNSDNVKVGQWVLAVGNPFNLESTVTAGIVSAKGRNLNMLQRGQRGRISPIESFIQTDAAVNPGNSGGALINTKGELIGINTAIATPTGTFAGYSFAVPVNIVKKIIKDLVEFGTVQRAYLGVYFRELNGELAKQLKLDITEGTHIDSLVVGGSAEQSGVKKGDVIVDIEGKKIKGSSDLLEAIGRKRPGDKVRIKVSRNGKIKEVTIKLKNRDGNSDLVTKKKATSFRTLGAEFAELTDAEKQRYDISGGVKVSKMFAGTLRSMTDMQEGFIITEVNGKKVSSISDLKSALSSSNSSMVTLGGVYPNDPGQRYYAFKNK</sequence>
<comment type="similarity">
    <text evidence="1">Belongs to the peptidase S1C family.</text>
</comment>
<evidence type="ECO:0000256" key="4">
    <source>
        <dbReference type="ARBA" id="ARBA00022737"/>
    </source>
</evidence>
<dbReference type="Proteomes" id="UP000004095">
    <property type="component" value="Unassembled WGS sequence"/>
</dbReference>
<dbReference type="GO" id="GO:0006508">
    <property type="term" value="P:proteolysis"/>
    <property type="evidence" value="ECO:0007669"/>
    <property type="project" value="UniProtKB-KW"/>
</dbReference>
<dbReference type="Gene3D" id="2.30.42.10">
    <property type="match status" value="2"/>
</dbReference>
<evidence type="ECO:0000256" key="2">
    <source>
        <dbReference type="ARBA" id="ARBA00022670"/>
    </source>
</evidence>
<dbReference type="InterPro" id="IPR009003">
    <property type="entry name" value="Peptidase_S1_PA"/>
</dbReference>
<proteinExistence type="inferred from homology"/>
<dbReference type="MEROPS" id="S01.453"/>
<feature type="active site" description="Charge relay system" evidence="7">
    <location>
        <position position="151"/>
    </location>
</feature>
<dbReference type="FunFam" id="2.40.10.10:FF:000001">
    <property type="entry name" value="Periplasmic serine protease DegS"/>
    <property type="match status" value="1"/>
</dbReference>
<dbReference type="InterPro" id="IPR001940">
    <property type="entry name" value="Peptidase_S1C"/>
</dbReference>
<gene>
    <name evidence="10" type="ORF">M23134_00435</name>
</gene>
<reference evidence="10 11" key="1">
    <citation type="submission" date="2007-01" db="EMBL/GenBank/DDBJ databases">
        <authorList>
            <person name="Haygood M."/>
            <person name="Podell S."/>
            <person name="Anderson C."/>
            <person name="Hopkinson B."/>
            <person name="Roe K."/>
            <person name="Barbeau K."/>
            <person name="Gaasterland T."/>
            <person name="Ferriera S."/>
            <person name="Johnson J."/>
            <person name="Kravitz S."/>
            <person name="Beeson K."/>
            <person name="Sutton G."/>
            <person name="Rogers Y.-H."/>
            <person name="Friedman R."/>
            <person name="Frazier M."/>
            <person name="Venter J.C."/>
        </authorList>
    </citation>
    <scope>NUCLEOTIDE SEQUENCE [LARGE SCALE GENOMIC DNA]</scope>
    <source>
        <strain evidence="10 11">ATCC 23134</strain>
    </source>
</reference>
<dbReference type="GO" id="GO:0004252">
    <property type="term" value="F:serine-type endopeptidase activity"/>
    <property type="evidence" value="ECO:0007669"/>
    <property type="project" value="InterPro"/>
</dbReference>
<dbReference type="InterPro" id="IPR036034">
    <property type="entry name" value="PDZ_sf"/>
</dbReference>
<protein>
    <submittedName>
        <fullName evidence="10">Serine protease, HtrA/DegQ/DegS family</fullName>
    </submittedName>
</protein>
<evidence type="ECO:0000256" key="5">
    <source>
        <dbReference type="ARBA" id="ARBA00022801"/>
    </source>
</evidence>
<keyword evidence="6" id="KW-0720">Serine protease</keyword>
<dbReference type="Pfam" id="PF13180">
    <property type="entry name" value="PDZ_2"/>
    <property type="match status" value="1"/>
</dbReference>
<evidence type="ECO:0000256" key="6">
    <source>
        <dbReference type="ARBA" id="ARBA00022825"/>
    </source>
</evidence>
<dbReference type="InterPro" id="IPR011782">
    <property type="entry name" value="Pept_S1C_Do"/>
</dbReference>
<keyword evidence="11" id="KW-1185">Reference proteome</keyword>
<dbReference type="PRINTS" id="PR00834">
    <property type="entry name" value="PROTEASES2C"/>
</dbReference>
<comment type="caution">
    <text evidence="10">The sequence shown here is derived from an EMBL/GenBank/DDBJ whole genome shotgun (WGS) entry which is preliminary data.</text>
</comment>
<evidence type="ECO:0000313" key="10">
    <source>
        <dbReference type="EMBL" id="EAY29551.1"/>
    </source>
</evidence>
<feature type="active site" description="Charge relay system" evidence="7">
    <location>
        <position position="233"/>
    </location>
</feature>
<feature type="domain" description="PDZ" evidence="9">
    <location>
        <begin position="277"/>
        <end position="368"/>
    </location>
</feature>
<dbReference type="AlphaFoldDB" id="A1ZJ15"/>
<evidence type="ECO:0000256" key="1">
    <source>
        <dbReference type="ARBA" id="ARBA00010541"/>
    </source>
</evidence>
<evidence type="ECO:0000256" key="8">
    <source>
        <dbReference type="PIRSR" id="PIRSR611782-2"/>
    </source>
</evidence>
<feature type="active site" description="Charge relay system" evidence="7">
    <location>
        <position position="121"/>
    </location>
</feature>
<dbReference type="PANTHER" id="PTHR22939">
    <property type="entry name" value="SERINE PROTEASE FAMILY S1C HTRA-RELATED"/>
    <property type="match status" value="1"/>
</dbReference>
<feature type="binding site" evidence="8">
    <location>
        <begin position="231"/>
        <end position="233"/>
    </location>
    <ligand>
        <name>substrate</name>
    </ligand>
</feature>
<dbReference type="InterPro" id="IPR001478">
    <property type="entry name" value="PDZ"/>
</dbReference>
<feature type="binding site" evidence="8">
    <location>
        <position position="151"/>
    </location>
    <ligand>
        <name>substrate</name>
    </ligand>
</feature>
<evidence type="ECO:0000256" key="3">
    <source>
        <dbReference type="ARBA" id="ARBA00022729"/>
    </source>
</evidence>
<dbReference type="SUPFAM" id="SSF50494">
    <property type="entry name" value="Trypsin-like serine proteases"/>
    <property type="match status" value="1"/>
</dbReference>
<evidence type="ECO:0000256" key="7">
    <source>
        <dbReference type="PIRSR" id="PIRSR611782-1"/>
    </source>
</evidence>
<accession>A1ZJ15</accession>
<dbReference type="Gene3D" id="2.40.10.120">
    <property type="match status" value="1"/>
</dbReference>
<name>A1ZJ15_MICM2</name>